<dbReference type="RefSeq" id="WP_074520361.1">
    <property type="nucleotide sequence ID" value="NZ_FNHZ01000001.1"/>
</dbReference>
<dbReference type="OrthoDB" id="3233490at2"/>
<dbReference type="AlphaFoldDB" id="A0A1G9SMF9"/>
<dbReference type="Proteomes" id="UP000187651">
    <property type="component" value="Unassembled WGS sequence"/>
</dbReference>
<accession>A0A1G9SMF9</accession>
<name>A0A1G9SMF9_9FIRM</name>
<proteinExistence type="predicted"/>
<dbReference type="EMBL" id="FNHZ01000001">
    <property type="protein sequence ID" value="SDM36611.1"/>
    <property type="molecule type" value="Genomic_DNA"/>
</dbReference>
<keyword evidence="2" id="KW-1185">Reference proteome</keyword>
<sequence length="149" mass="16935">MANNQKDTVELLNYLESVNNPKDLQDYLSYVKGQELSFSQYYNDILAKKNISLNDARLNSGLAKSYAYDIINGKKTNPSKNKILALIVSAHMDVKEANKALRLINKGSLDPKNPRDFCVISHLLHDNYDINSINQEIYDLTQDESLLLL</sequence>
<organism evidence="1 2">
    <name type="scientific">Lachnospira pectinoschiza</name>
    <dbReference type="NCBI Taxonomy" id="28052"/>
    <lineage>
        <taxon>Bacteria</taxon>
        <taxon>Bacillati</taxon>
        <taxon>Bacillota</taxon>
        <taxon>Clostridia</taxon>
        <taxon>Lachnospirales</taxon>
        <taxon>Lachnospiraceae</taxon>
        <taxon>Lachnospira</taxon>
    </lineage>
</organism>
<reference evidence="2" key="1">
    <citation type="submission" date="2016-10" db="EMBL/GenBank/DDBJ databases">
        <authorList>
            <person name="Varghese N."/>
            <person name="Submissions S."/>
        </authorList>
    </citation>
    <scope>NUCLEOTIDE SEQUENCE [LARGE SCALE GENOMIC DNA]</scope>
    <source>
        <strain evidence="2">M83</strain>
    </source>
</reference>
<gene>
    <name evidence="1" type="ORF">SAMN05216544_0022</name>
</gene>
<protein>
    <submittedName>
        <fullName evidence="1">Uncharacterized protein</fullName>
    </submittedName>
</protein>
<evidence type="ECO:0000313" key="2">
    <source>
        <dbReference type="Proteomes" id="UP000187651"/>
    </source>
</evidence>
<evidence type="ECO:0000313" key="1">
    <source>
        <dbReference type="EMBL" id="SDM36611.1"/>
    </source>
</evidence>